<dbReference type="Proteomes" id="UP000177870">
    <property type="component" value="Chromosome"/>
</dbReference>
<accession>A0A1D8TU82</accession>
<dbReference type="OrthoDB" id="336698at2"/>
<name>A0A1D8TU82_9CYAN</name>
<dbReference type="GO" id="GO:0020037">
    <property type="term" value="F:heme binding"/>
    <property type="evidence" value="ECO:0007669"/>
    <property type="project" value="InterPro"/>
</dbReference>
<protein>
    <submittedName>
        <fullName evidence="1">Catalase</fullName>
    </submittedName>
</protein>
<dbReference type="PANTHER" id="PTHR36195">
    <property type="entry name" value="DOMAIN PROTEIN, PUTATIVE (AFU_ORTHOLOGUE AFUA_5G01990)-RELATED-RELATED"/>
    <property type="match status" value="1"/>
</dbReference>
<reference evidence="2" key="1">
    <citation type="submission" date="2016-10" db="EMBL/GenBank/DDBJ databases">
        <title>Comparative genomics uncovers the prolific and rare metabolic potential of the cyanobacterial genus Moorea.</title>
        <authorList>
            <person name="Leao T."/>
            <person name="Castelao G."/>
            <person name="Korobeynikov A."/>
            <person name="Monroe E.A."/>
            <person name="Podell S."/>
            <person name="Glukhov E."/>
            <person name="Allen E."/>
            <person name="Gerwick W.H."/>
            <person name="Gerwick L."/>
        </authorList>
    </citation>
    <scope>NUCLEOTIDE SEQUENCE [LARGE SCALE GENOMIC DNA]</scope>
    <source>
        <strain evidence="2">PAL-8-15-08-1</strain>
    </source>
</reference>
<evidence type="ECO:0000313" key="1">
    <source>
        <dbReference type="EMBL" id="AOX01036.1"/>
    </source>
</evidence>
<dbReference type="EMBL" id="CP017599">
    <property type="protein sequence ID" value="AOX01036.1"/>
    <property type="molecule type" value="Genomic_DNA"/>
</dbReference>
<dbReference type="SUPFAM" id="SSF56634">
    <property type="entry name" value="Heme-dependent catalase-like"/>
    <property type="match status" value="1"/>
</dbReference>
<dbReference type="Gene3D" id="2.40.180.10">
    <property type="entry name" value="Catalase core domain"/>
    <property type="match status" value="1"/>
</dbReference>
<dbReference type="RefSeq" id="WP_070393487.1">
    <property type="nucleotide sequence ID" value="NZ_CP017599.1"/>
</dbReference>
<gene>
    <name evidence="1" type="ORF">BJP34_17730</name>
</gene>
<dbReference type="AlphaFoldDB" id="A0A1D8TU82"/>
<dbReference type="KEGG" id="mpro:BJP34_17730"/>
<dbReference type="STRING" id="1458985.BJP34_17730"/>
<dbReference type="PANTHER" id="PTHR36195:SF4">
    <property type="entry name" value="DOMAIN PROTEIN, PUTATIVE (AFU_ORTHOLOGUE AFUA_5G01990)-RELATED"/>
    <property type="match status" value="1"/>
</dbReference>
<dbReference type="CDD" id="cd08152">
    <property type="entry name" value="y4iL_like"/>
    <property type="match status" value="1"/>
</dbReference>
<dbReference type="InterPro" id="IPR020835">
    <property type="entry name" value="Catalase_sf"/>
</dbReference>
<evidence type="ECO:0000313" key="2">
    <source>
        <dbReference type="Proteomes" id="UP000177870"/>
    </source>
</evidence>
<organism evidence="1 2">
    <name type="scientific">Moorena producens PAL-8-15-08-1</name>
    <dbReference type="NCBI Taxonomy" id="1458985"/>
    <lineage>
        <taxon>Bacteria</taxon>
        <taxon>Bacillati</taxon>
        <taxon>Cyanobacteriota</taxon>
        <taxon>Cyanophyceae</taxon>
        <taxon>Coleofasciculales</taxon>
        <taxon>Coleofasciculaceae</taxon>
        <taxon>Moorena</taxon>
    </lineage>
</organism>
<sequence>MTKLEIGQENVPPDEEEATREIAQISERLIDKHPPVKRGEHPKAHGCVRGEFIIDPNLPNDDKIRVGIFKEPGKRFAACIRFSNFSEQKDTKGDAHGMAVKLMGVPGDKVLEDEKSEETQDFLLIDHPLFVVRNAKDYIEFFAEIERSGSRNPIKFFITGLNPFKWRWREIQIGLRIRLSKMRSPLESQYWSTTPYKYGSGAIKFSLKPSPDNISTSSKSIPKTENFLRDAIREHLNNKEACFDFLIQFQTDADKMPIEDPTIDWKSPYQKVATLKIPAQAFESPEQIKFCEDLSYTPWHSLPEHRPLGGINRPRKQVYELISRLRNRLNNVPHKEPTTEEFFSIFPLDVLPK</sequence>
<proteinExistence type="predicted"/>